<evidence type="ECO:0000313" key="1">
    <source>
        <dbReference type="EMBL" id="OCT86275.1"/>
    </source>
</evidence>
<dbReference type="AlphaFoldDB" id="A0A974D7V2"/>
<organism evidence="1 2">
    <name type="scientific">Xenopus laevis</name>
    <name type="common">African clawed frog</name>
    <dbReference type="NCBI Taxonomy" id="8355"/>
    <lineage>
        <taxon>Eukaryota</taxon>
        <taxon>Metazoa</taxon>
        <taxon>Chordata</taxon>
        <taxon>Craniata</taxon>
        <taxon>Vertebrata</taxon>
        <taxon>Euteleostomi</taxon>
        <taxon>Amphibia</taxon>
        <taxon>Batrachia</taxon>
        <taxon>Anura</taxon>
        <taxon>Pipoidea</taxon>
        <taxon>Pipidae</taxon>
        <taxon>Xenopodinae</taxon>
        <taxon>Xenopus</taxon>
        <taxon>Xenopus</taxon>
    </lineage>
</organism>
<dbReference type="Proteomes" id="UP000694892">
    <property type="component" value="Chromosome 3S"/>
</dbReference>
<evidence type="ECO:0000313" key="2">
    <source>
        <dbReference type="Proteomes" id="UP000694892"/>
    </source>
</evidence>
<proteinExistence type="predicted"/>
<accession>A0A974D7V2</accession>
<gene>
    <name evidence="1" type="ORF">XELAEV_18019967mg</name>
</gene>
<protein>
    <submittedName>
        <fullName evidence="1">Uncharacterized protein</fullName>
    </submittedName>
</protein>
<reference evidence="2" key="1">
    <citation type="journal article" date="2016" name="Nature">
        <title>Genome evolution in the allotetraploid frog Xenopus laevis.</title>
        <authorList>
            <person name="Session A.M."/>
            <person name="Uno Y."/>
            <person name="Kwon T."/>
            <person name="Chapman J.A."/>
            <person name="Toyoda A."/>
            <person name="Takahashi S."/>
            <person name="Fukui A."/>
            <person name="Hikosaka A."/>
            <person name="Suzuki A."/>
            <person name="Kondo M."/>
            <person name="van Heeringen S.J."/>
            <person name="Quigley I."/>
            <person name="Heinz S."/>
            <person name="Ogino H."/>
            <person name="Ochi H."/>
            <person name="Hellsten U."/>
            <person name="Lyons J.B."/>
            <person name="Simakov O."/>
            <person name="Putnam N."/>
            <person name="Stites J."/>
            <person name="Kuroki Y."/>
            <person name="Tanaka T."/>
            <person name="Michiue T."/>
            <person name="Watanabe M."/>
            <person name="Bogdanovic O."/>
            <person name="Lister R."/>
            <person name="Georgiou G."/>
            <person name="Paranjpe S.S."/>
            <person name="van Kruijsbergen I."/>
            <person name="Shu S."/>
            <person name="Carlson J."/>
            <person name="Kinoshita T."/>
            <person name="Ohta Y."/>
            <person name="Mawaribuchi S."/>
            <person name="Jenkins J."/>
            <person name="Grimwood J."/>
            <person name="Schmutz J."/>
            <person name="Mitros T."/>
            <person name="Mozaffari S.V."/>
            <person name="Suzuki Y."/>
            <person name="Haramoto Y."/>
            <person name="Yamamoto T.S."/>
            <person name="Takagi C."/>
            <person name="Heald R."/>
            <person name="Miller K."/>
            <person name="Haudenschild C."/>
            <person name="Kitzman J."/>
            <person name="Nakayama T."/>
            <person name="Izutsu Y."/>
            <person name="Robert J."/>
            <person name="Fortriede J."/>
            <person name="Burns K."/>
            <person name="Lotay V."/>
            <person name="Karimi K."/>
            <person name="Yasuoka Y."/>
            <person name="Dichmann D.S."/>
            <person name="Flajnik M.F."/>
            <person name="Houston D.W."/>
            <person name="Shendure J."/>
            <person name="DuPasquier L."/>
            <person name="Vize P.D."/>
            <person name="Zorn A.M."/>
            <person name="Ito M."/>
            <person name="Marcotte E.M."/>
            <person name="Wallingford J.B."/>
            <person name="Ito Y."/>
            <person name="Asashima M."/>
            <person name="Ueno N."/>
            <person name="Matsuda Y."/>
            <person name="Veenstra G.J."/>
            <person name="Fujiyama A."/>
            <person name="Harland R.M."/>
            <person name="Taira M."/>
            <person name="Rokhsar D.S."/>
        </authorList>
    </citation>
    <scope>NUCLEOTIDE SEQUENCE [LARGE SCALE GENOMIC DNA]</scope>
    <source>
        <strain evidence="2">J</strain>
    </source>
</reference>
<sequence>MEHIRKQKKTYLPLQPLVITFLMVLFQEHTSSKRHSTASGVLSVVWNTWLMESWIEAAEHCLHSIKLLRKYFQPGRGNIEFCSE</sequence>
<dbReference type="EMBL" id="CM004471">
    <property type="protein sequence ID" value="OCT86275.1"/>
    <property type="molecule type" value="Genomic_DNA"/>
</dbReference>
<name>A0A974D7V2_XENLA</name>